<name>A0AA35WH56_GEOBA</name>
<dbReference type="PANTHER" id="PTHR16088">
    <property type="entry name" value="YY1 ASSOCIATED PROTEIN-RELATED"/>
    <property type="match status" value="1"/>
</dbReference>
<sequence length="936" mass="102144">WWASNRSRYPALQRRALALVVVLPAAVRECGQMKGKRGRKTAKGKGKGVQSERSPSGNKTRGDEDTPHGSAEKPTFSGGGSLDEQLEATAAKKNLSVTNVKSILHHLVKDQRVLKLVQRLAAKEEGEGEGGEKEGSRHISDDWEELTAYEPRLTRSRVRQAVMSAVASGSLSTDKIALLKSSSKEKEADPMEDEDDTEESSDEEYNPGYSSGDEEEEEEEEEMEAEEEVEVTEQIGGEPEEEDISEEPMESQPTQCGTIPYSLPTVTSITSSSPTKSTLTPHSDSSHCHTHSSITSTAVDSTSTTSQTTTLSPQTTPTNSHTTPISSQTTPTTGTLTPLPGTPPRKSSPNQTSLHHHFHQPQEVEEHDREIQETALLLASMTGPQNTLSPLKYLTQQQQQQPSATDTSGGGNKSVVVTAREREVEGGSISENRPVSGLCSSVAPSTCGAGNVASGGHGGLSRSLLTGPSGDGVKVPHGIAELSTGDIEGLPGIESFSPAITVAGTSEEEKIAQRTRSKHPLHDVSITSLEAGLGTVEGEDPPTPRELDPDELWWHQWLNSLTSDPLNDSLASHVAEEEEEEDGEYNFLADCLRQEEREEFRNDRAVRIPRKEVDDLITELLNPSVEVSGGRLLSDDGLDLTGAYLLETLGVQIPTLADQSSSLLMMEPPSLLLPNEPVPPSSSSPSSPSSSACYLSQDQTRLLWTQIQQHFQLILQTFVLSRFEPSLVFVSQVAAQALDELSRWCSSTKQNGKGVWYIPDLQDGLDLVKTLDPYNENAVKITPSAGNPPKVPEGAQRVFMDTVLFWNYPHFLPATGFTPLTTNSASASKYFTPQEECLLVLGMEHYGSNAWQDIQTNVLPTKTLKQLKLRVKNRCSKRSGSNAIKEYKKTKTIPQISDDVLSEVPHWIITQHKKALSKEKEEIQKKQKQSTKSERS</sequence>
<evidence type="ECO:0000256" key="3">
    <source>
        <dbReference type="ARBA" id="ARBA00023242"/>
    </source>
</evidence>
<feature type="region of interest" description="Disordered" evidence="4">
    <location>
        <begin position="122"/>
        <end position="144"/>
    </location>
</feature>
<feature type="compositionally biased region" description="Acidic residues" evidence="4">
    <location>
        <begin position="238"/>
        <end position="249"/>
    </location>
</feature>
<evidence type="ECO:0000256" key="4">
    <source>
        <dbReference type="SAM" id="MobiDB-lite"/>
    </source>
</evidence>
<dbReference type="GO" id="GO:0003712">
    <property type="term" value="F:transcription coregulator activity"/>
    <property type="evidence" value="ECO:0007669"/>
    <property type="project" value="TreeGrafter"/>
</dbReference>
<feature type="region of interest" description="Disordered" evidence="4">
    <location>
        <begin position="669"/>
        <end position="692"/>
    </location>
</feature>
<evidence type="ECO:0000259" key="6">
    <source>
        <dbReference type="SMART" id="SM00717"/>
    </source>
</evidence>
<evidence type="ECO:0000256" key="2">
    <source>
        <dbReference type="ARBA" id="ARBA00023163"/>
    </source>
</evidence>
<dbReference type="AlphaFoldDB" id="A0AA35WH56"/>
<dbReference type="Proteomes" id="UP001174909">
    <property type="component" value="Unassembled WGS sequence"/>
</dbReference>
<organism evidence="7 8">
    <name type="scientific">Geodia barretti</name>
    <name type="common">Barrett's horny sponge</name>
    <dbReference type="NCBI Taxonomy" id="519541"/>
    <lineage>
        <taxon>Eukaryota</taxon>
        <taxon>Metazoa</taxon>
        <taxon>Porifera</taxon>
        <taxon>Demospongiae</taxon>
        <taxon>Heteroscleromorpha</taxon>
        <taxon>Tetractinellida</taxon>
        <taxon>Astrophorina</taxon>
        <taxon>Geodiidae</taxon>
        <taxon>Geodia</taxon>
    </lineage>
</organism>
<dbReference type="InterPro" id="IPR052435">
    <property type="entry name" value="YY1-Transcr_Regul"/>
</dbReference>
<feature type="compositionally biased region" description="Basic and acidic residues" evidence="4">
    <location>
        <begin position="60"/>
        <end position="71"/>
    </location>
</feature>
<dbReference type="PANTHER" id="PTHR16088:SF3">
    <property type="entry name" value="GON-4-LIKE PROTEIN"/>
    <property type="match status" value="1"/>
</dbReference>
<evidence type="ECO:0000256" key="5">
    <source>
        <dbReference type="SAM" id="SignalP"/>
    </source>
</evidence>
<dbReference type="GO" id="GO:0006355">
    <property type="term" value="P:regulation of DNA-templated transcription"/>
    <property type="evidence" value="ECO:0007669"/>
    <property type="project" value="TreeGrafter"/>
</dbReference>
<comment type="caution">
    <text evidence="7">The sequence shown here is derived from an EMBL/GenBank/DDBJ whole genome shotgun (WGS) entry which is preliminary data.</text>
</comment>
<dbReference type="GO" id="GO:0005634">
    <property type="term" value="C:nucleus"/>
    <property type="evidence" value="ECO:0007669"/>
    <property type="project" value="TreeGrafter"/>
</dbReference>
<keyword evidence="1" id="KW-0805">Transcription regulation</keyword>
<keyword evidence="3" id="KW-0539">Nucleus</keyword>
<feature type="domain" description="Myb-like" evidence="6">
    <location>
        <begin position="827"/>
        <end position="877"/>
    </location>
</feature>
<keyword evidence="8" id="KW-1185">Reference proteome</keyword>
<feature type="region of interest" description="Disordered" evidence="4">
    <location>
        <begin position="32"/>
        <end position="82"/>
    </location>
</feature>
<evidence type="ECO:0000256" key="1">
    <source>
        <dbReference type="ARBA" id="ARBA00023015"/>
    </source>
</evidence>
<feature type="compositionally biased region" description="Basic and acidic residues" evidence="4">
    <location>
        <begin position="360"/>
        <end position="372"/>
    </location>
</feature>
<feature type="region of interest" description="Disordered" evidence="4">
    <location>
        <begin position="913"/>
        <end position="936"/>
    </location>
</feature>
<feature type="compositionally biased region" description="Acidic residues" evidence="4">
    <location>
        <begin position="190"/>
        <end position="205"/>
    </location>
</feature>
<protein>
    <submittedName>
        <fullName evidence="7">GON-4-like protein</fullName>
    </submittedName>
</protein>
<evidence type="ECO:0000313" key="8">
    <source>
        <dbReference type="Proteomes" id="UP001174909"/>
    </source>
</evidence>
<dbReference type="InterPro" id="IPR009057">
    <property type="entry name" value="Homeodomain-like_sf"/>
</dbReference>
<feature type="region of interest" description="Disordered" evidence="4">
    <location>
        <begin position="165"/>
        <end position="413"/>
    </location>
</feature>
<dbReference type="EMBL" id="CASHTH010001826">
    <property type="protein sequence ID" value="CAI8020381.1"/>
    <property type="molecule type" value="Genomic_DNA"/>
</dbReference>
<keyword evidence="5" id="KW-0732">Signal</keyword>
<feature type="chain" id="PRO_5041588851" evidence="5">
    <location>
        <begin position="19"/>
        <end position="936"/>
    </location>
</feature>
<dbReference type="EMBL" id="CASHTH010001826">
    <property type="protein sequence ID" value="CAI8020379.1"/>
    <property type="molecule type" value="Genomic_DNA"/>
</dbReference>
<dbReference type="SUPFAM" id="SSF46689">
    <property type="entry name" value="Homeodomain-like"/>
    <property type="match status" value="1"/>
</dbReference>
<feature type="compositionally biased region" description="Acidic residues" evidence="4">
    <location>
        <begin position="212"/>
        <end position="231"/>
    </location>
</feature>
<feature type="compositionally biased region" description="Basic and acidic residues" evidence="4">
    <location>
        <begin position="916"/>
        <end position="936"/>
    </location>
</feature>
<feature type="compositionally biased region" description="Low complexity" evidence="4">
    <location>
        <begin position="262"/>
        <end position="283"/>
    </location>
</feature>
<dbReference type="Gene3D" id="1.10.10.60">
    <property type="entry name" value="Homeodomain-like"/>
    <property type="match status" value="1"/>
</dbReference>
<feature type="compositionally biased region" description="Low complexity" evidence="4">
    <location>
        <begin position="291"/>
        <end position="339"/>
    </location>
</feature>
<accession>A0AA35WH56</accession>
<dbReference type="InterPro" id="IPR001005">
    <property type="entry name" value="SANT/Myb"/>
</dbReference>
<gene>
    <name evidence="7" type="ORF">GBAR_LOCUS12199</name>
</gene>
<dbReference type="SMART" id="SM00717">
    <property type="entry name" value="SANT"/>
    <property type="match status" value="1"/>
</dbReference>
<feature type="signal peptide" evidence="5">
    <location>
        <begin position="1"/>
        <end position="18"/>
    </location>
</feature>
<dbReference type="CDD" id="cd00167">
    <property type="entry name" value="SANT"/>
    <property type="match status" value="1"/>
</dbReference>
<feature type="compositionally biased region" description="Basic residues" evidence="4">
    <location>
        <begin position="34"/>
        <end position="46"/>
    </location>
</feature>
<evidence type="ECO:0000313" key="7">
    <source>
        <dbReference type="EMBL" id="CAI8020379.1"/>
    </source>
</evidence>
<reference evidence="7" key="1">
    <citation type="submission" date="2023-03" db="EMBL/GenBank/DDBJ databases">
        <authorList>
            <person name="Steffen K."/>
            <person name="Cardenas P."/>
        </authorList>
    </citation>
    <scope>NUCLEOTIDE SEQUENCE</scope>
</reference>
<feature type="non-terminal residue" evidence="7">
    <location>
        <position position="1"/>
    </location>
</feature>
<keyword evidence="2" id="KW-0804">Transcription</keyword>
<dbReference type="EMBL" id="CASHTH010001826">
    <property type="protein sequence ID" value="CAI8020382.1"/>
    <property type="molecule type" value="Genomic_DNA"/>
</dbReference>
<feature type="compositionally biased region" description="Basic and acidic residues" evidence="4">
    <location>
        <begin position="122"/>
        <end position="141"/>
    </location>
</feature>
<proteinExistence type="predicted"/>